<dbReference type="GO" id="GO:0009002">
    <property type="term" value="F:serine-type D-Ala-D-Ala carboxypeptidase activity"/>
    <property type="evidence" value="ECO:0007669"/>
    <property type="project" value="UniProtKB-EC"/>
</dbReference>
<keyword evidence="2" id="KW-0378">Hydrolase</keyword>
<dbReference type="GO" id="GO:0071555">
    <property type="term" value="P:cell wall organization"/>
    <property type="evidence" value="ECO:0007669"/>
    <property type="project" value="TreeGrafter"/>
</dbReference>
<dbReference type="AlphaFoldDB" id="A0A644ZDV3"/>
<dbReference type="InterPro" id="IPR001460">
    <property type="entry name" value="PCN-bd_Tpept"/>
</dbReference>
<dbReference type="InterPro" id="IPR012338">
    <property type="entry name" value="Beta-lactam/transpept-like"/>
</dbReference>
<keyword evidence="2" id="KW-0645">Protease</keyword>
<comment type="caution">
    <text evidence="2">The sequence shown here is derived from an EMBL/GenBank/DDBJ whole genome shotgun (WGS) entry which is preliminary data.</text>
</comment>
<dbReference type="GO" id="GO:0008658">
    <property type="term" value="F:penicillin binding"/>
    <property type="evidence" value="ECO:0007669"/>
    <property type="project" value="InterPro"/>
</dbReference>
<dbReference type="GO" id="GO:0071972">
    <property type="term" value="F:peptidoglycan L,D-transpeptidase activity"/>
    <property type="evidence" value="ECO:0007669"/>
    <property type="project" value="TreeGrafter"/>
</dbReference>
<accession>A0A644ZDV3</accession>
<proteinExistence type="predicted"/>
<protein>
    <submittedName>
        <fullName evidence="2">Peptidoglycan D,D-transpeptidase MrdA</fullName>
        <ecNumber evidence="2">3.4.16.4</ecNumber>
    </submittedName>
</protein>
<gene>
    <name evidence="2" type="primary">mrdA_18</name>
    <name evidence="2" type="ORF">SDC9_85560</name>
</gene>
<dbReference type="GO" id="GO:0005886">
    <property type="term" value="C:plasma membrane"/>
    <property type="evidence" value="ECO:0007669"/>
    <property type="project" value="TreeGrafter"/>
</dbReference>
<sequence>MEVDSQDNLIRVLERIEPTPGKDIHLTIDIELQQKAEELMEGSLSVIRTHPWGVSQAKEAYSGAFVMLENQTGRILALASYPDFDPNDWELGVLQEESKRIQYLIGSEEYPNAMLNRAVLAALPPGSVFKPITVAAALESGLVEKYETIECKGFYDVLDKNNAPKCWVYPSSHGWVNAVEALSHSCNSYCFELGRRLGIDTLDEYAKMFGLGEDTGFEDLLYETEASYQFTHRSNPDYKTWAYENYLISEEQWYEGETIFSAIGQQYSAFTPLQVASALAQIANKGNRYAPALVDYIIDNQGNRIQVFEKSLLKTVDFQDSTWDTLYQGLIDVTQTGGTSERVHFGGLENLYLWKDLPYQVAAKTGTAQVANDPQDLKAHAWFAAFAPVEEPVVTIAMVVEAGRSGSVACGPTVSQMLRTYFQSPLLPLDIVLPKP</sequence>
<dbReference type="Gene3D" id="3.40.710.10">
    <property type="entry name" value="DD-peptidase/beta-lactamase superfamily"/>
    <property type="match status" value="1"/>
</dbReference>
<dbReference type="PANTHER" id="PTHR30627">
    <property type="entry name" value="PEPTIDOGLYCAN D,D-TRANSPEPTIDASE"/>
    <property type="match status" value="1"/>
</dbReference>
<evidence type="ECO:0000313" key="2">
    <source>
        <dbReference type="EMBL" id="MPM38929.1"/>
    </source>
</evidence>
<dbReference type="EMBL" id="VSSQ01008462">
    <property type="protein sequence ID" value="MPM38929.1"/>
    <property type="molecule type" value="Genomic_DNA"/>
</dbReference>
<organism evidence="2">
    <name type="scientific">bioreactor metagenome</name>
    <dbReference type="NCBI Taxonomy" id="1076179"/>
    <lineage>
        <taxon>unclassified sequences</taxon>
        <taxon>metagenomes</taxon>
        <taxon>ecological metagenomes</taxon>
    </lineage>
</organism>
<keyword evidence="2" id="KW-0121">Carboxypeptidase</keyword>
<dbReference type="SUPFAM" id="SSF56601">
    <property type="entry name" value="beta-lactamase/transpeptidase-like"/>
    <property type="match status" value="1"/>
</dbReference>
<name>A0A644ZDV3_9ZZZZ</name>
<dbReference type="Pfam" id="PF00905">
    <property type="entry name" value="Transpeptidase"/>
    <property type="match status" value="1"/>
</dbReference>
<dbReference type="EC" id="3.4.16.4" evidence="2"/>
<feature type="domain" description="Penicillin-binding protein transpeptidase" evidence="1">
    <location>
        <begin position="63"/>
        <end position="409"/>
    </location>
</feature>
<reference evidence="2" key="1">
    <citation type="submission" date="2019-08" db="EMBL/GenBank/DDBJ databases">
        <authorList>
            <person name="Kucharzyk K."/>
            <person name="Murdoch R.W."/>
            <person name="Higgins S."/>
            <person name="Loffler F."/>
        </authorList>
    </citation>
    <scope>NUCLEOTIDE SEQUENCE</scope>
</reference>
<dbReference type="InterPro" id="IPR050515">
    <property type="entry name" value="Beta-lactam/transpept"/>
</dbReference>
<evidence type="ECO:0000259" key="1">
    <source>
        <dbReference type="Pfam" id="PF00905"/>
    </source>
</evidence>
<dbReference type="PANTHER" id="PTHR30627:SF2">
    <property type="entry name" value="PEPTIDOGLYCAN D,D-TRANSPEPTIDASE MRDA"/>
    <property type="match status" value="1"/>
</dbReference>